<dbReference type="STRING" id="946122.A0A0C2SKM4"/>
<keyword evidence="10" id="KW-1185">Reference proteome</keyword>
<reference evidence="9 10" key="1">
    <citation type="submission" date="2014-04" db="EMBL/GenBank/DDBJ databases">
        <title>Evolutionary Origins and Diversification of the Mycorrhizal Mutualists.</title>
        <authorList>
            <consortium name="DOE Joint Genome Institute"/>
            <consortium name="Mycorrhizal Genomics Consortium"/>
            <person name="Kohler A."/>
            <person name="Kuo A."/>
            <person name="Nagy L.G."/>
            <person name="Floudas D."/>
            <person name="Copeland A."/>
            <person name="Barry K.W."/>
            <person name="Cichocki N."/>
            <person name="Veneault-Fourrey C."/>
            <person name="LaButti K."/>
            <person name="Lindquist E.A."/>
            <person name="Lipzen A."/>
            <person name="Lundell T."/>
            <person name="Morin E."/>
            <person name="Murat C."/>
            <person name="Riley R."/>
            <person name="Ohm R."/>
            <person name="Sun H."/>
            <person name="Tunlid A."/>
            <person name="Henrissat B."/>
            <person name="Grigoriev I.V."/>
            <person name="Hibbett D.S."/>
            <person name="Martin F."/>
        </authorList>
    </citation>
    <scope>NUCLEOTIDE SEQUENCE [LARGE SCALE GENOMIC DNA]</scope>
    <source>
        <strain evidence="9 10">Koide BX008</strain>
    </source>
</reference>
<gene>
    <name evidence="9" type="ORF">M378DRAFT_186902</name>
</gene>
<name>A0A0C2SKM4_AMAMK</name>
<dbReference type="AlphaFoldDB" id="A0A0C2SKM4"/>
<comment type="catalytic activity">
    <reaction evidence="6 8">
        <text>hydrogencarbonate + H(+) = CO2 + H2O</text>
        <dbReference type="Rhea" id="RHEA:10748"/>
        <dbReference type="ChEBI" id="CHEBI:15377"/>
        <dbReference type="ChEBI" id="CHEBI:15378"/>
        <dbReference type="ChEBI" id="CHEBI:16526"/>
        <dbReference type="ChEBI" id="CHEBI:17544"/>
        <dbReference type="EC" id="4.2.1.1"/>
    </reaction>
</comment>
<evidence type="ECO:0000256" key="5">
    <source>
        <dbReference type="ARBA" id="ARBA00023239"/>
    </source>
</evidence>
<feature type="binding site" evidence="7">
    <location>
        <position position="84"/>
    </location>
    <ligand>
        <name>Zn(2+)</name>
        <dbReference type="ChEBI" id="CHEBI:29105"/>
    </ligand>
</feature>
<feature type="binding site" evidence="7">
    <location>
        <position position="25"/>
    </location>
    <ligand>
        <name>Zn(2+)</name>
        <dbReference type="ChEBI" id="CHEBI:29105"/>
    </ligand>
</feature>
<dbReference type="EC" id="4.2.1.1" evidence="2 8"/>
<dbReference type="Proteomes" id="UP000054549">
    <property type="component" value="Unassembled WGS sequence"/>
</dbReference>
<dbReference type="GO" id="GO:0008270">
    <property type="term" value="F:zinc ion binding"/>
    <property type="evidence" value="ECO:0007669"/>
    <property type="project" value="UniProtKB-UniRule"/>
</dbReference>
<dbReference type="OrthoDB" id="10248475at2759"/>
<dbReference type="Pfam" id="PF00484">
    <property type="entry name" value="Pro_CA"/>
    <property type="match status" value="1"/>
</dbReference>
<dbReference type="HOGENOM" id="CLU_053879_3_2_1"/>
<keyword evidence="4 7" id="KW-0862">Zinc</keyword>
<keyword evidence="5 8" id="KW-0456">Lyase</keyword>
<evidence type="ECO:0000256" key="3">
    <source>
        <dbReference type="ARBA" id="ARBA00022723"/>
    </source>
</evidence>
<organism evidence="9 10">
    <name type="scientific">Amanita muscaria (strain Koide BX008)</name>
    <dbReference type="NCBI Taxonomy" id="946122"/>
    <lineage>
        <taxon>Eukaryota</taxon>
        <taxon>Fungi</taxon>
        <taxon>Dikarya</taxon>
        <taxon>Basidiomycota</taxon>
        <taxon>Agaricomycotina</taxon>
        <taxon>Agaricomycetes</taxon>
        <taxon>Agaricomycetidae</taxon>
        <taxon>Agaricales</taxon>
        <taxon>Pluteineae</taxon>
        <taxon>Amanitaceae</taxon>
        <taxon>Amanita</taxon>
    </lineage>
</organism>
<accession>A0A0C2SKM4</accession>
<evidence type="ECO:0000256" key="8">
    <source>
        <dbReference type="RuleBase" id="RU003956"/>
    </source>
</evidence>
<dbReference type="GO" id="GO:0071244">
    <property type="term" value="P:cellular response to carbon dioxide"/>
    <property type="evidence" value="ECO:0007669"/>
    <property type="project" value="TreeGrafter"/>
</dbReference>
<comment type="function">
    <text evidence="8">Reversible hydration of carbon dioxide.</text>
</comment>
<dbReference type="SUPFAM" id="SSF53056">
    <property type="entry name" value="beta-carbonic anhydrase, cab"/>
    <property type="match status" value="1"/>
</dbReference>
<sequence length="237" mass="25393">MTQNHPGLLETLAKEQQPPFMMLCCADSRISEQVIFNTQLGTMFTTRNIANLFTEDDNAVSSVLAFSVGTVKVKHVVVMGHYGCAGVAGAMTPAPSPPLDTGADTIQTWISPVREVFATSKRSEIAAYREKLATHPDLSPITDFQHPAFRALVEENVKASVTRIANSAFIHKTYSQFPIATKAAADSAAEPVYIHGWVYDMEGGRVYDLGVSVGPPGVAVPKSPFPTTPAANDLDGA</sequence>
<comment type="cofactor">
    <cofactor evidence="7">
        <name>Zn(2+)</name>
        <dbReference type="ChEBI" id="CHEBI:29105"/>
    </cofactor>
    <text evidence="7">Binds 1 zinc ion per subunit.</text>
</comment>
<dbReference type="GO" id="GO:0004089">
    <property type="term" value="F:carbonate dehydratase activity"/>
    <property type="evidence" value="ECO:0007669"/>
    <property type="project" value="UniProtKB-UniRule"/>
</dbReference>
<dbReference type="Gene3D" id="3.40.1050.10">
    <property type="entry name" value="Carbonic anhydrase"/>
    <property type="match status" value="1"/>
</dbReference>
<dbReference type="InParanoid" id="A0A0C2SKM4"/>
<dbReference type="InterPro" id="IPR001765">
    <property type="entry name" value="Carbonic_anhydrase"/>
</dbReference>
<evidence type="ECO:0000313" key="10">
    <source>
        <dbReference type="Proteomes" id="UP000054549"/>
    </source>
</evidence>
<evidence type="ECO:0000256" key="4">
    <source>
        <dbReference type="ARBA" id="ARBA00022833"/>
    </source>
</evidence>
<dbReference type="GO" id="GO:0034599">
    <property type="term" value="P:cellular response to oxidative stress"/>
    <property type="evidence" value="ECO:0007669"/>
    <property type="project" value="TreeGrafter"/>
</dbReference>
<dbReference type="InterPro" id="IPR036874">
    <property type="entry name" value="Carbonic_anhydrase_sf"/>
</dbReference>
<evidence type="ECO:0000313" key="9">
    <source>
        <dbReference type="EMBL" id="KIL63780.1"/>
    </source>
</evidence>
<feature type="binding site" evidence="7">
    <location>
        <position position="81"/>
    </location>
    <ligand>
        <name>Zn(2+)</name>
        <dbReference type="ChEBI" id="CHEBI:29105"/>
    </ligand>
</feature>
<evidence type="ECO:0000256" key="2">
    <source>
        <dbReference type="ARBA" id="ARBA00012925"/>
    </source>
</evidence>
<feature type="binding site" evidence="7">
    <location>
        <position position="27"/>
    </location>
    <ligand>
        <name>Zn(2+)</name>
        <dbReference type="ChEBI" id="CHEBI:29105"/>
    </ligand>
</feature>
<dbReference type="SMART" id="SM00947">
    <property type="entry name" value="Pro_CA"/>
    <property type="match status" value="1"/>
</dbReference>
<keyword evidence="3 7" id="KW-0479">Metal-binding</keyword>
<dbReference type="EMBL" id="KN818255">
    <property type="protein sequence ID" value="KIL63780.1"/>
    <property type="molecule type" value="Genomic_DNA"/>
</dbReference>
<dbReference type="PANTHER" id="PTHR11002">
    <property type="entry name" value="CARBONIC ANHYDRASE"/>
    <property type="match status" value="1"/>
</dbReference>
<evidence type="ECO:0000256" key="1">
    <source>
        <dbReference type="ARBA" id="ARBA00006217"/>
    </source>
</evidence>
<evidence type="ECO:0000256" key="7">
    <source>
        <dbReference type="PIRSR" id="PIRSR601765-1"/>
    </source>
</evidence>
<protein>
    <recommendedName>
        <fullName evidence="2 8">Carbonic anhydrase</fullName>
        <ecNumber evidence="2 8">4.2.1.1</ecNumber>
    </recommendedName>
    <alternativeName>
        <fullName evidence="8">Carbonate dehydratase</fullName>
    </alternativeName>
</protein>
<proteinExistence type="inferred from homology"/>
<comment type="similarity">
    <text evidence="1 8">Belongs to the beta-class carbonic anhydrase family.</text>
</comment>
<evidence type="ECO:0000256" key="6">
    <source>
        <dbReference type="ARBA" id="ARBA00048348"/>
    </source>
</evidence>
<dbReference type="PANTHER" id="PTHR11002:SF76">
    <property type="entry name" value="CARBONIC ANHYDRASE"/>
    <property type="match status" value="1"/>
</dbReference>